<keyword evidence="3" id="KW-1003">Cell membrane</keyword>
<keyword evidence="6 7" id="KW-0472">Membrane</keyword>
<evidence type="ECO:0000256" key="7">
    <source>
        <dbReference type="RuleBase" id="RU363032"/>
    </source>
</evidence>
<dbReference type="GO" id="GO:0055085">
    <property type="term" value="P:transmembrane transport"/>
    <property type="evidence" value="ECO:0007669"/>
    <property type="project" value="InterPro"/>
</dbReference>
<evidence type="ECO:0000259" key="8">
    <source>
        <dbReference type="PROSITE" id="PS50928"/>
    </source>
</evidence>
<evidence type="ECO:0000256" key="2">
    <source>
        <dbReference type="ARBA" id="ARBA00022448"/>
    </source>
</evidence>
<dbReference type="GO" id="GO:0005886">
    <property type="term" value="C:plasma membrane"/>
    <property type="evidence" value="ECO:0007669"/>
    <property type="project" value="UniProtKB-SubCell"/>
</dbReference>
<evidence type="ECO:0000313" key="10">
    <source>
        <dbReference type="Proteomes" id="UP000316360"/>
    </source>
</evidence>
<reference evidence="9 10" key="1">
    <citation type="submission" date="2019-03" db="EMBL/GenBank/DDBJ databases">
        <title>Metabolic potential of uncultured bacteria and archaea associated with petroleum seepage in deep-sea sediments.</title>
        <authorList>
            <person name="Dong X."/>
            <person name="Hubert C."/>
        </authorList>
    </citation>
    <scope>NUCLEOTIDE SEQUENCE [LARGE SCALE GENOMIC DNA]</scope>
    <source>
        <strain evidence="9">E44_bin7</strain>
    </source>
</reference>
<gene>
    <name evidence="9" type="ORF">E3J84_06830</name>
</gene>
<dbReference type="CDD" id="cd06261">
    <property type="entry name" value="TM_PBP2"/>
    <property type="match status" value="1"/>
</dbReference>
<comment type="caution">
    <text evidence="9">The sequence shown here is derived from an EMBL/GenBank/DDBJ whole genome shotgun (WGS) entry which is preliminary data.</text>
</comment>
<evidence type="ECO:0000256" key="4">
    <source>
        <dbReference type="ARBA" id="ARBA00022692"/>
    </source>
</evidence>
<dbReference type="Proteomes" id="UP000316360">
    <property type="component" value="Unassembled WGS sequence"/>
</dbReference>
<dbReference type="InterPro" id="IPR000515">
    <property type="entry name" value="MetI-like"/>
</dbReference>
<dbReference type="PANTHER" id="PTHR43744:SF8">
    <property type="entry name" value="SN-GLYCEROL-3-PHOSPHATE TRANSPORT SYSTEM PERMEASE PROTEIN UGPE"/>
    <property type="match status" value="1"/>
</dbReference>
<dbReference type="PROSITE" id="PS50928">
    <property type="entry name" value="ABC_TM1"/>
    <property type="match status" value="1"/>
</dbReference>
<keyword evidence="5 7" id="KW-1133">Transmembrane helix</keyword>
<comment type="subcellular location">
    <subcellularLocation>
        <location evidence="1 7">Cell membrane</location>
        <topology evidence="1 7">Multi-pass membrane protein</topology>
    </subcellularLocation>
</comment>
<dbReference type="Pfam" id="PF00528">
    <property type="entry name" value="BPD_transp_1"/>
    <property type="match status" value="1"/>
</dbReference>
<organism evidence="9 10">
    <name type="scientific">Aerophobetes bacterium</name>
    <dbReference type="NCBI Taxonomy" id="2030807"/>
    <lineage>
        <taxon>Bacteria</taxon>
        <taxon>Candidatus Aerophobota</taxon>
    </lineage>
</organism>
<dbReference type="SUPFAM" id="SSF161098">
    <property type="entry name" value="MetI-like"/>
    <property type="match status" value="1"/>
</dbReference>
<proteinExistence type="inferred from homology"/>
<name>A0A523RQ88_UNCAE</name>
<dbReference type="AlphaFoldDB" id="A0A523RQ88"/>
<dbReference type="InterPro" id="IPR035906">
    <property type="entry name" value="MetI-like_sf"/>
</dbReference>
<dbReference type="PANTHER" id="PTHR43744">
    <property type="entry name" value="ABC TRANSPORTER PERMEASE PROTEIN MG189-RELATED-RELATED"/>
    <property type="match status" value="1"/>
</dbReference>
<evidence type="ECO:0000313" key="9">
    <source>
        <dbReference type="EMBL" id="TET07942.1"/>
    </source>
</evidence>
<dbReference type="EMBL" id="SOKJ01000391">
    <property type="protein sequence ID" value="TET07942.1"/>
    <property type="molecule type" value="Genomic_DNA"/>
</dbReference>
<dbReference type="Gene3D" id="1.10.3720.10">
    <property type="entry name" value="MetI-like"/>
    <property type="match status" value="1"/>
</dbReference>
<feature type="transmembrane region" description="Helical" evidence="7">
    <location>
        <begin position="42"/>
        <end position="64"/>
    </location>
</feature>
<sequence length="135" mass="14932">MEYLLHQLRGNVSSNLLTSVFGTFTQELIEAAMIDGCSKVRLLFSIVVPLSMPVLSVLFVFFFIWTWNAFFLPLIFLISSAKYTVPLAVALTEGEYNTVITTQSAGALLGILPCILFFAIFQRTLTKGITLGSIK</sequence>
<comment type="similarity">
    <text evidence="7">Belongs to the binding-protein-dependent transport system permease family.</text>
</comment>
<evidence type="ECO:0000256" key="6">
    <source>
        <dbReference type="ARBA" id="ARBA00023136"/>
    </source>
</evidence>
<feature type="domain" description="ABC transmembrane type-1" evidence="8">
    <location>
        <begin position="1"/>
        <end position="121"/>
    </location>
</feature>
<protein>
    <submittedName>
        <fullName evidence="9">Carbohydrate ABC transporter permease</fullName>
    </submittedName>
</protein>
<feature type="transmembrane region" description="Helical" evidence="7">
    <location>
        <begin position="70"/>
        <end position="92"/>
    </location>
</feature>
<feature type="transmembrane region" description="Helical" evidence="7">
    <location>
        <begin position="104"/>
        <end position="121"/>
    </location>
</feature>
<accession>A0A523RQ88</accession>
<keyword evidence="4 7" id="KW-0812">Transmembrane</keyword>
<keyword evidence="2 7" id="KW-0813">Transport</keyword>
<evidence type="ECO:0000256" key="1">
    <source>
        <dbReference type="ARBA" id="ARBA00004651"/>
    </source>
</evidence>
<evidence type="ECO:0000256" key="5">
    <source>
        <dbReference type="ARBA" id="ARBA00022989"/>
    </source>
</evidence>
<evidence type="ECO:0000256" key="3">
    <source>
        <dbReference type="ARBA" id="ARBA00022475"/>
    </source>
</evidence>